<dbReference type="InterPro" id="IPR039515">
    <property type="entry name" value="NOT4_mRING-HC-C4C4"/>
</dbReference>
<dbReference type="GO" id="GO:0004842">
    <property type="term" value="F:ubiquitin-protein transferase activity"/>
    <property type="evidence" value="ECO:0007669"/>
    <property type="project" value="InterPro"/>
</dbReference>
<feature type="compositionally biased region" description="Low complexity" evidence="2">
    <location>
        <begin position="437"/>
        <end position="449"/>
    </location>
</feature>
<name>A0A4S4E6R6_CAMSN</name>
<dbReference type="SMART" id="SM00361">
    <property type="entry name" value="RRM_1"/>
    <property type="match status" value="1"/>
</dbReference>
<feature type="compositionally biased region" description="Polar residues" evidence="2">
    <location>
        <begin position="708"/>
        <end position="719"/>
    </location>
</feature>
<evidence type="ECO:0000256" key="1">
    <source>
        <dbReference type="PROSITE-ProRule" id="PRU00176"/>
    </source>
</evidence>
<feature type="domain" description="RRM" evidence="3">
    <location>
        <begin position="253"/>
        <end position="340"/>
    </location>
</feature>
<dbReference type="Pfam" id="PF00076">
    <property type="entry name" value="RRM_1"/>
    <property type="match status" value="1"/>
</dbReference>
<dbReference type="PROSITE" id="PS50102">
    <property type="entry name" value="RRM"/>
    <property type="match status" value="1"/>
</dbReference>
<evidence type="ECO:0000313" key="5">
    <source>
        <dbReference type="Proteomes" id="UP000306102"/>
    </source>
</evidence>
<gene>
    <name evidence="4" type="ORF">TEA_023377</name>
</gene>
<dbReference type="Gene3D" id="3.30.40.10">
    <property type="entry name" value="Zinc/RING finger domain, C3HC4 (zinc finger)"/>
    <property type="match status" value="1"/>
</dbReference>
<organism evidence="4 5">
    <name type="scientific">Camellia sinensis var. sinensis</name>
    <name type="common">China tea</name>
    <dbReference type="NCBI Taxonomy" id="542762"/>
    <lineage>
        <taxon>Eukaryota</taxon>
        <taxon>Viridiplantae</taxon>
        <taxon>Streptophyta</taxon>
        <taxon>Embryophyta</taxon>
        <taxon>Tracheophyta</taxon>
        <taxon>Spermatophyta</taxon>
        <taxon>Magnoliopsida</taxon>
        <taxon>eudicotyledons</taxon>
        <taxon>Gunneridae</taxon>
        <taxon>Pentapetalae</taxon>
        <taxon>asterids</taxon>
        <taxon>Ericales</taxon>
        <taxon>Theaceae</taxon>
        <taxon>Camellia</taxon>
    </lineage>
</organism>
<dbReference type="Pfam" id="PF14570">
    <property type="entry name" value="zf-RING_4"/>
    <property type="match status" value="1"/>
</dbReference>
<dbReference type="GO" id="GO:0030014">
    <property type="term" value="C:CCR4-NOT complex"/>
    <property type="evidence" value="ECO:0007669"/>
    <property type="project" value="InterPro"/>
</dbReference>
<dbReference type="CDD" id="cd16618">
    <property type="entry name" value="mRING-HC-C4C4_CNOT4"/>
    <property type="match status" value="1"/>
</dbReference>
<dbReference type="FunFam" id="3.30.70.330:FF:000161">
    <property type="entry name" value="RNA binding (RRM/RBD/RNP motifs) family protein"/>
    <property type="match status" value="1"/>
</dbReference>
<dbReference type="InterPro" id="IPR039780">
    <property type="entry name" value="Mot2"/>
</dbReference>
<feature type="compositionally biased region" description="Polar residues" evidence="2">
    <location>
        <begin position="462"/>
        <end position="489"/>
    </location>
</feature>
<dbReference type="SUPFAM" id="SSF57850">
    <property type="entry name" value="RING/U-box"/>
    <property type="match status" value="1"/>
</dbReference>
<dbReference type="Gene3D" id="3.30.70.330">
    <property type="match status" value="1"/>
</dbReference>
<feature type="region of interest" description="Disordered" evidence="2">
    <location>
        <begin position="422"/>
        <end position="489"/>
    </location>
</feature>
<feature type="compositionally biased region" description="Basic and acidic residues" evidence="2">
    <location>
        <begin position="692"/>
        <end position="707"/>
    </location>
</feature>
<dbReference type="GO" id="GO:0016567">
    <property type="term" value="P:protein ubiquitination"/>
    <property type="evidence" value="ECO:0007669"/>
    <property type="project" value="TreeGrafter"/>
</dbReference>
<feature type="region of interest" description="Disordered" evidence="2">
    <location>
        <begin position="527"/>
        <end position="558"/>
    </location>
</feature>
<reference evidence="4 5" key="1">
    <citation type="journal article" date="2018" name="Proc. Natl. Acad. Sci. U.S.A.">
        <title>Draft genome sequence of Camellia sinensis var. sinensis provides insights into the evolution of the tea genome and tea quality.</title>
        <authorList>
            <person name="Wei C."/>
            <person name="Yang H."/>
            <person name="Wang S."/>
            <person name="Zhao J."/>
            <person name="Liu C."/>
            <person name="Gao L."/>
            <person name="Xia E."/>
            <person name="Lu Y."/>
            <person name="Tai Y."/>
            <person name="She G."/>
            <person name="Sun J."/>
            <person name="Cao H."/>
            <person name="Tong W."/>
            <person name="Gao Q."/>
            <person name="Li Y."/>
            <person name="Deng W."/>
            <person name="Jiang X."/>
            <person name="Wang W."/>
            <person name="Chen Q."/>
            <person name="Zhang S."/>
            <person name="Li H."/>
            <person name="Wu J."/>
            <person name="Wang P."/>
            <person name="Li P."/>
            <person name="Shi C."/>
            <person name="Zheng F."/>
            <person name="Jian J."/>
            <person name="Huang B."/>
            <person name="Shan D."/>
            <person name="Shi M."/>
            <person name="Fang C."/>
            <person name="Yue Y."/>
            <person name="Li F."/>
            <person name="Li D."/>
            <person name="Wei S."/>
            <person name="Han B."/>
            <person name="Jiang C."/>
            <person name="Yin Y."/>
            <person name="Xia T."/>
            <person name="Zhang Z."/>
            <person name="Bennetzen J.L."/>
            <person name="Zhao S."/>
            <person name="Wan X."/>
        </authorList>
    </citation>
    <scope>NUCLEOTIDE SEQUENCE [LARGE SCALE GENOMIC DNA]</scope>
    <source>
        <strain evidence="5">cv. Shuchazao</strain>
        <tissue evidence="4">Leaf</tissue>
    </source>
</reference>
<dbReference type="InterPro" id="IPR000504">
    <property type="entry name" value="RRM_dom"/>
</dbReference>
<dbReference type="CDD" id="cd12438">
    <property type="entry name" value="RRM_CNOT4"/>
    <property type="match status" value="1"/>
</dbReference>
<feature type="compositionally biased region" description="Polar residues" evidence="2">
    <location>
        <begin position="539"/>
        <end position="551"/>
    </location>
</feature>
<comment type="caution">
    <text evidence="4">The sequence shown here is derived from an EMBL/GenBank/DDBJ whole genome shotgun (WGS) entry which is preliminary data.</text>
</comment>
<feature type="region of interest" description="Disordered" evidence="2">
    <location>
        <begin position="909"/>
        <end position="930"/>
    </location>
</feature>
<proteinExistence type="predicted"/>
<evidence type="ECO:0000256" key="2">
    <source>
        <dbReference type="SAM" id="MobiDB-lite"/>
    </source>
</evidence>
<dbReference type="InterPro" id="IPR035979">
    <property type="entry name" value="RBD_domain_sf"/>
</dbReference>
<keyword evidence="1" id="KW-0694">RNA-binding</keyword>
<dbReference type="InterPro" id="IPR012677">
    <property type="entry name" value="Nucleotide-bd_a/b_plait_sf"/>
</dbReference>
<dbReference type="SUPFAM" id="SSF54928">
    <property type="entry name" value="RNA-binding domain, RBD"/>
    <property type="match status" value="1"/>
</dbReference>
<accession>A0A4S4E6R6</accession>
<feature type="compositionally biased region" description="Polar residues" evidence="2">
    <location>
        <begin position="427"/>
        <end position="436"/>
    </location>
</feature>
<dbReference type="InterPro" id="IPR003954">
    <property type="entry name" value="RRM_euk-type"/>
</dbReference>
<sequence>MRGVRDDEEARLKCRLLRKKVGLKTQGGEEGCGGESSGSEDRRRRRRGFAFCHYPNRYPKVRRRNKMTINLNRQRLRKDSIFKRPSKAIDELLLYFALSLSKVLVVFSLSTISSSPIRPILDPPLITTTATMSDEGEKTCPLCAEEMDLTDQQLKPCKCGYEVRNFFFVKSFDQICVWCWHHVMDMAEKDETEGRCPACRTPYNKEKIVGMAANCERLVVEMNMERKVKPQKAKGKTSEGRKQLSSVRVIQRNLVYIVGLPLNLADEDQLLQRREYFGQYGKVLKVSISRTAAGAIQHFANNTCSVYITYSKEEEAVRCIQSVHGFTLDGRSLRACFGTTKYCHAWLRNVPCSNPDCLYLHEIGTQEDSFTKDEIISAYTRSRVQQITGAVNDMQRRSGNVLPPPADEYCINSSVSSGKPISKSASNVASDWQNPASSVKGSPPNSSSGRSVALPAAASWGTRPSTNGQPPSPSLICSNGPSKQKPETCSGSVAFSTAVAGTAQVPLLHGDVGKKLVPFEGRTILHKGKQEPLEPVRQNVGTDHQTTTSEAPDTPGLPDMSTVNGQLHSPLASEDKDRCISVAPDNTNSFDLCGQSYSSGSDKDLNVSANGNIQNLCSDVASMNIDKRPMGEHYGDNRPNSLLSDNTLVNSPRNQGLQQCYTEQFREPSTAHVLGKAVASTDDIYVTRDQSDWRSDSVTREQSDLRSDSQTQVANTDSQVTFPDVEEDLQYFEDQRLKDPEVITNKSYFTHASPSFPLSNHSRVYSLKQNEPYGSTSFNLDPQMLDKKVDKGSLLHPSGVPAVRNGFPEDIVSSSVDSDRAVEYSYLLPNEVKKKHVGRFVGEAANANQNVATDMGENSIISNILSMDFDVWDESLTSPQNLAKLLGETDRQQRSLKLSNSWKAQNSSQSRFSFARQEESKNQVSDVEPSLHNIGQVLKDRPLSHGFPESRDFNFDKFGDSNGFSTFNIEESDNFANSHSYISSNKLSGSRAQIFAPPGFSAPTSSRAPPPGFPSHERMEPTFDAMSGNHLLDASSLLRNPYQAPLTGNIGSAGDIEFMDPAILAVGKGRLPGGLNNNAAGLDMRSNFPPQLNAFENEARLQLLMQRSLSPLQNHRFADMGDGYNTHSDAYRVPSRIMEQTLASNLSPFPQLSRQQSRPALMSNGQWDGWNEVQSGNDLGMSELLRTEILGYNKVYNGYEDSKFRMPSSGDIYNRTYGI</sequence>
<keyword evidence="5" id="KW-1185">Reference proteome</keyword>
<dbReference type="STRING" id="542762.A0A4S4E6R6"/>
<feature type="region of interest" description="Disordered" evidence="2">
    <location>
        <begin position="692"/>
        <end position="719"/>
    </location>
</feature>
<protein>
    <recommendedName>
        <fullName evidence="3">RRM domain-containing protein</fullName>
    </recommendedName>
</protein>
<evidence type="ECO:0000313" key="4">
    <source>
        <dbReference type="EMBL" id="THG11046.1"/>
    </source>
</evidence>
<dbReference type="PANTHER" id="PTHR12603">
    <property type="entry name" value="CCR4-NOT TRANSCRIPTION COMPLEX RELATED"/>
    <property type="match status" value="1"/>
</dbReference>
<dbReference type="InterPro" id="IPR013083">
    <property type="entry name" value="Znf_RING/FYVE/PHD"/>
</dbReference>
<evidence type="ECO:0000259" key="3">
    <source>
        <dbReference type="PROSITE" id="PS50102"/>
    </source>
</evidence>
<dbReference type="PANTHER" id="PTHR12603:SF36">
    <property type="entry name" value="RNA BINDING (RRM_RBD_RNP MOTIFS) FAMILY PROTEIN"/>
    <property type="match status" value="1"/>
</dbReference>
<dbReference type="Proteomes" id="UP000306102">
    <property type="component" value="Unassembled WGS sequence"/>
</dbReference>
<dbReference type="EMBL" id="SDRB02007504">
    <property type="protein sequence ID" value="THG11046.1"/>
    <property type="molecule type" value="Genomic_DNA"/>
</dbReference>
<dbReference type="AlphaFoldDB" id="A0A4S4E6R6"/>
<dbReference type="GO" id="GO:0003723">
    <property type="term" value="F:RNA binding"/>
    <property type="evidence" value="ECO:0007669"/>
    <property type="project" value="UniProtKB-UniRule"/>
</dbReference>
<dbReference type="InterPro" id="IPR034261">
    <property type="entry name" value="CNOT4_RRM"/>
</dbReference>